<dbReference type="KEGG" id="run:DR864_25915"/>
<dbReference type="SUPFAM" id="SSF56112">
    <property type="entry name" value="Protein kinase-like (PK-like)"/>
    <property type="match status" value="1"/>
</dbReference>
<evidence type="ECO:0000256" key="1">
    <source>
        <dbReference type="ARBA" id="ARBA00009460"/>
    </source>
</evidence>
<dbReference type="GO" id="GO:0004672">
    <property type="term" value="F:protein kinase activity"/>
    <property type="evidence" value="ECO:0007669"/>
    <property type="project" value="InterPro"/>
</dbReference>
<evidence type="ECO:0000256" key="2">
    <source>
        <dbReference type="PIRNR" id="PIRNR006221"/>
    </source>
</evidence>
<name>A0A344TQL0_9BACT</name>
<keyword evidence="2" id="KW-0808">Transferase</keyword>
<protein>
    <submittedName>
        <fullName evidence="4">Ketosamine-3-kinase</fullName>
    </submittedName>
</protein>
<dbReference type="AlphaFoldDB" id="A0A344TQL0"/>
<keyword evidence="2 4" id="KW-0418">Kinase</keyword>
<dbReference type="InterPro" id="IPR011009">
    <property type="entry name" value="Kinase-like_dom_sf"/>
</dbReference>
<sequence length="297" mass="34241">MGMWDGLDQYQFFESILFETFGKAVEVNDARFVAGGSINTAARVLTPEGTFFVKFNHAEKEDMFEKEARGLALLRNTNAIHIPEVYGYGKNGGRAYLIQEFVENGGQHPNFWRTFGQSLAKLHSHTQPFFGLNFDNYLGSLEQNNTFYENGIDFFVEKRLRPQAGLALYNNLIGAELYNRLERFYPLLKNLLPTEAPALIHGDLWSGNFLINEHGRVSLVDPAPYYGYREAELAFTHLFGGFDDEFYENYQESFPFEPHFEARIPIYNLYPLLVHVNLFGRSYLPPIERLIKRYVGV</sequence>
<dbReference type="Gene3D" id="3.30.200.20">
    <property type="entry name" value="Phosphorylase Kinase, domain 1"/>
    <property type="match status" value="1"/>
</dbReference>
<dbReference type="PANTHER" id="PTHR12149:SF8">
    <property type="entry name" value="PROTEIN-RIBULOSAMINE 3-KINASE"/>
    <property type="match status" value="1"/>
</dbReference>
<evidence type="ECO:0000313" key="5">
    <source>
        <dbReference type="Proteomes" id="UP000251993"/>
    </source>
</evidence>
<dbReference type="PANTHER" id="PTHR12149">
    <property type="entry name" value="FRUCTOSAMINE 3 KINASE-RELATED PROTEIN"/>
    <property type="match status" value="1"/>
</dbReference>
<dbReference type="PIRSF" id="PIRSF006221">
    <property type="entry name" value="Ketosamine-3-kinase"/>
    <property type="match status" value="1"/>
</dbReference>
<evidence type="ECO:0000313" key="4">
    <source>
        <dbReference type="EMBL" id="AXE20931.1"/>
    </source>
</evidence>
<dbReference type="PROSITE" id="PS50011">
    <property type="entry name" value="PROTEIN_KINASE_DOM"/>
    <property type="match status" value="1"/>
</dbReference>
<dbReference type="InterPro" id="IPR000719">
    <property type="entry name" value="Prot_kinase_dom"/>
</dbReference>
<dbReference type="EMBL" id="CP030850">
    <property type="protein sequence ID" value="AXE20931.1"/>
    <property type="molecule type" value="Genomic_DNA"/>
</dbReference>
<dbReference type="InterPro" id="IPR016477">
    <property type="entry name" value="Fructo-/Ketosamine-3-kinase"/>
</dbReference>
<dbReference type="OrthoDB" id="5291879at2"/>
<keyword evidence="5" id="KW-1185">Reference proteome</keyword>
<gene>
    <name evidence="4" type="ORF">DR864_25915</name>
</gene>
<feature type="domain" description="Protein kinase" evidence="3">
    <location>
        <begin position="10"/>
        <end position="297"/>
    </location>
</feature>
<dbReference type="Pfam" id="PF03881">
    <property type="entry name" value="Fructosamin_kin"/>
    <property type="match status" value="1"/>
</dbReference>
<dbReference type="Proteomes" id="UP000251993">
    <property type="component" value="Chromosome"/>
</dbReference>
<reference evidence="4 5" key="1">
    <citation type="submission" date="2018-07" db="EMBL/GenBank/DDBJ databases">
        <title>Genome sequencing of Runella.</title>
        <authorList>
            <person name="Baek M.-G."/>
            <person name="Yi H."/>
        </authorList>
    </citation>
    <scope>NUCLEOTIDE SEQUENCE [LARGE SCALE GENOMIC DNA]</scope>
    <source>
        <strain evidence="4 5">HYN0085</strain>
    </source>
</reference>
<dbReference type="GO" id="GO:0005524">
    <property type="term" value="F:ATP binding"/>
    <property type="evidence" value="ECO:0007669"/>
    <property type="project" value="InterPro"/>
</dbReference>
<evidence type="ECO:0000259" key="3">
    <source>
        <dbReference type="PROSITE" id="PS50011"/>
    </source>
</evidence>
<comment type="similarity">
    <text evidence="1 2">Belongs to the fructosamine kinase family.</text>
</comment>
<dbReference type="Gene3D" id="3.90.1200.10">
    <property type="match status" value="1"/>
</dbReference>
<proteinExistence type="inferred from homology"/>
<organism evidence="4 5">
    <name type="scientific">Runella rosea</name>
    <dbReference type="NCBI Taxonomy" id="2259595"/>
    <lineage>
        <taxon>Bacteria</taxon>
        <taxon>Pseudomonadati</taxon>
        <taxon>Bacteroidota</taxon>
        <taxon>Cytophagia</taxon>
        <taxon>Cytophagales</taxon>
        <taxon>Spirosomataceae</taxon>
        <taxon>Runella</taxon>
    </lineage>
</organism>
<accession>A0A344TQL0</accession>